<dbReference type="AlphaFoldDB" id="A0A7W9IB61"/>
<name>A0A7W9IB61_9ACTN</name>
<keyword evidence="3" id="KW-1185">Reference proteome</keyword>
<feature type="chain" id="PRO_5038688136" description="Secreted protein" evidence="1">
    <location>
        <begin position="26"/>
        <end position="119"/>
    </location>
</feature>
<dbReference type="EMBL" id="JACHMP010000001">
    <property type="protein sequence ID" value="MBB5817458.1"/>
    <property type="molecule type" value="Genomic_DNA"/>
</dbReference>
<accession>A0A7W9IB61</accession>
<evidence type="ECO:0000313" key="3">
    <source>
        <dbReference type="Proteomes" id="UP000540685"/>
    </source>
</evidence>
<dbReference type="RefSeq" id="WP_184540610.1">
    <property type="nucleotide sequence ID" value="NZ_JACHMP010000001.1"/>
</dbReference>
<comment type="caution">
    <text evidence="2">The sequence shown here is derived from an EMBL/GenBank/DDBJ whole genome shotgun (WGS) entry which is preliminary data.</text>
</comment>
<evidence type="ECO:0000256" key="1">
    <source>
        <dbReference type="SAM" id="SignalP"/>
    </source>
</evidence>
<sequence>MRSSRKARWAAAVIAVAAVGGGLTAATSGAALASATGTATAPSAVSAAPCGLSYSGPVGGRYDYTIRNCHNYAVERKLDLRRPIVGYPDGKCHRIPANSSIRDWVSLPDSVSIAGMKPC</sequence>
<keyword evidence="1" id="KW-0732">Signal</keyword>
<feature type="signal peptide" evidence="1">
    <location>
        <begin position="1"/>
        <end position="25"/>
    </location>
</feature>
<organism evidence="2 3">
    <name type="scientific">Streptosporangium becharense</name>
    <dbReference type="NCBI Taxonomy" id="1816182"/>
    <lineage>
        <taxon>Bacteria</taxon>
        <taxon>Bacillati</taxon>
        <taxon>Actinomycetota</taxon>
        <taxon>Actinomycetes</taxon>
        <taxon>Streptosporangiales</taxon>
        <taxon>Streptosporangiaceae</taxon>
        <taxon>Streptosporangium</taxon>
    </lineage>
</organism>
<reference evidence="2 3" key="1">
    <citation type="submission" date="2020-08" db="EMBL/GenBank/DDBJ databases">
        <title>Sequencing the genomes of 1000 actinobacteria strains.</title>
        <authorList>
            <person name="Klenk H.-P."/>
        </authorList>
    </citation>
    <scope>NUCLEOTIDE SEQUENCE [LARGE SCALE GENOMIC DNA]</scope>
    <source>
        <strain evidence="2 3">DSM 46887</strain>
    </source>
</reference>
<dbReference type="Proteomes" id="UP000540685">
    <property type="component" value="Unassembled WGS sequence"/>
</dbReference>
<evidence type="ECO:0008006" key="4">
    <source>
        <dbReference type="Google" id="ProtNLM"/>
    </source>
</evidence>
<gene>
    <name evidence="2" type="ORF">F4562_000520</name>
</gene>
<proteinExistence type="predicted"/>
<evidence type="ECO:0000313" key="2">
    <source>
        <dbReference type="EMBL" id="MBB5817458.1"/>
    </source>
</evidence>
<protein>
    <recommendedName>
        <fullName evidence="4">Secreted protein</fullName>
    </recommendedName>
</protein>